<proteinExistence type="predicted"/>
<organism evidence="1 2">
    <name type="scientific">Pseudochelatococcus contaminans</name>
    <dbReference type="NCBI Taxonomy" id="1538103"/>
    <lineage>
        <taxon>Bacteria</taxon>
        <taxon>Pseudomonadati</taxon>
        <taxon>Pseudomonadota</taxon>
        <taxon>Alphaproteobacteria</taxon>
        <taxon>Hyphomicrobiales</taxon>
        <taxon>Chelatococcaceae</taxon>
        <taxon>Pseudochelatococcus</taxon>
    </lineage>
</organism>
<reference evidence="1 2" key="1">
    <citation type="submission" date="2020-08" db="EMBL/GenBank/DDBJ databases">
        <title>Genomic Encyclopedia of Type Strains, Phase IV (KMG-IV): sequencing the most valuable type-strain genomes for metagenomic binning, comparative biology and taxonomic classification.</title>
        <authorList>
            <person name="Goeker M."/>
        </authorList>
    </citation>
    <scope>NUCLEOTIDE SEQUENCE [LARGE SCALE GENOMIC DNA]</scope>
    <source>
        <strain evidence="1 2">DSM 28760</strain>
    </source>
</reference>
<accession>A0A7W5Z6Q4</accession>
<comment type="caution">
    <text evidence="1">The sequence shown here is derived from an EMBL/GenBank/DDBJ whole genome shotgun (WGS) entry which is preliminary data.</text>
</comment>
<evidence type="ECO:0000313" key="2">
    <source>
        <dbReference type="Proteomes" id="UP000537592"/>
    </source>
</evidence>
<evidence type="ECO:0000313" key="1">
    <source>
        <dbReference type="EMBL" id="MBB3811153.1"/>
    </source>
</evidence>
<protein>
    <submittedName>
        <fullName evidence="1">Uncharacterized protein</fullName>
    </submittedName>
</protein>
<dbReference type="AlphaFoldDB" id="A0A7W5Z6Q4"/>
<keyword evidence="2" id="KW-1185">Reference proteome</keyword>
<gene>
    <name evidence="1" type="ORF">FHS81_003266</name>
</gene>
<name>A0A7W5Z6Q4_9HYPH</name>
<sequence>MRGSEVAVAQAVSEIAAITRTANCRVEHLALDVIDLLRGFEAFGEPASTLAGA</sequence>
<dbReference type="RefSeq" id="WP_183754621.1">
    <property type="nucleotide sequence ID" value="NZ_JACICC010000012.1"/>
</dbReference>
<dbReference type="Proteomes" id="UP000537592">
    <property type="component" value="Unassembled WGS sequence"/>
</dbReference>
<dbReference type="EMBL" id="JACICC010000012">
    <property type="protein sequence ID" value="MBB3811153.1"/>
    <property type="molecule type" value="Genomic_DNA"/>
</dbReference>